<dbReference type="GO" id="GO:0016787">
    <property type="term" value="F:hydrolase activity"/>
    <property type="evidence" value="ECO:0007669"/>
    <property type="project" value="UniProtKB-KW"/>
</dbReference>
<dbReference type="PANTHER" id="PTHR48081:SF3">
    <property type="entry name" value="ALPHA_BETA HYDROLASE FOLD-3 DOMAIN-CONTAINING PROTEIN"/>
    <property type="match status" value="1"/>
</dbReference>
<dbReference type="SUPFAM" id="SSF53474">
    <property type="entry name" value="alpha/beta-Hydrolases"/>
    <property type="match status" value="1"/>
</dbReference>
<dbReference type="InterPro" id="IPR050300">
    <property type="entry name" value="GDXG_lipolytic_enzyme"/>
</dbReference>
<sequence>MTSSSPFSGLKGYTSKTIPYKSGPDGDVLLDVVYPEETEGLPSTVLIHIHGGFLASTHEPVIVGDRYSYMPYWLVNAAVARKWIFVTPDYRLVPESTAHASLDDTVDAYNWVRSSLAEVINRRVGSVLVAGSSAGGYLALSTANAVKQKPEGLLLIYGMLDAAGSRYTTPGTNIWGAPPFDTSSVLDKFPKKRDSEDRKPISGYPPPENFQEDPRFSIASALHIDALFPDYMTGIDGLSRDIANKGIDAIPEEHRRLYPLSFGKLNEIPRTYLLHGKNDSAVTVDCSVVAEKKLRNAGVEVVGDFPEDAEHGFDGRVGNIDVEKTDADGVSNVESLRNAIRFIESSVKDQ</sequence>
<name>A0A2L2TCD8_9HYPO</name>
<dbReference type="STRING" id="56646.A0A2L2TCD8"/>
<accession>A0A2L2TCD8</accession>
<dbReference type="AlphaFoldDB" id="A0A2L2TCD8"/>
<feature type="compositionally biased region" description="Basic and acidic residues" evidence="2">
    <location>
        <begin position="189"/>
        <end position="200"/>
    </location>
</feature>
<keyword evidence="1" id="KW-0378">Hydrolase</keyword>
<dbReference type="EMBL" id="LN649230">
    <property type="protein sequence ID" value="CEI62017.1"/>
    <property type="molecule type" value="Genomic_DNA"/>
</dbReference>
<feature type="domain" description="Alpha/beta hydrolase fold-3" evidence="3">
    <location>
        <begin position="63"/>
        <end position="166"/>
    </location>
</feature>
<evidence type="ECO:0000259" key="3">
    <source>
        <dbReference type="Pfam" id="PF07859"/>
    </source>
</evidence>
<dbReference type="InterPro" id="IPR029058">
    <property type="entry name" value="AB_hydrolase_fold"/>
</dbReference>
<keyword evidence="5" id="KW-1185">Reference proteome</keyword>
<evidence type="ECO:0000256" key="1">
    <source>
        <dbReference type="ARBA" id="ARBA00022801"/>
    </source>
</evidence>
<dbReference type="Proteomes" id="UP000245910">
    <property type="component" value="Chromosome II"/>
</dbReference>
<evidence type="ECO:0000256" key="2">
    <source>
        <dbReference type="SAM" id="MobiDB-lite"/>
    </source>
</evidence>
<evidence type="ECO:0000313" key="4">
    <source>
        <dbReference type="EMBL" id="CEI62017.1"/>
    </source>
</evidence>
<organism evidence="4 5">
    <name type="scientific">Fusarium venenatum</name>
    <dbReference type="NCBI Taxonomy" id="56646"/>
    <lineage>
        <taxon>Eukaryota</taxon>
        <taxon>Fungi</taxon>
        <taxon>Dikarya</taxon>
        <taxon>Ascomycota</taxon>
        <taxon>Pezizomycotina</taxon>
        <taxon>Sordariomycetes</taxon>
        <taxon>Hypocreomycetidae</taxon>
        <taxon>Hypocreales</taxon>
        <taxon>Nectriaceae</taxon>
        <taxon>Fusarium</taxon>
    </lineage>
</organism>
<feature type="region of interest" description="Disordered" evidence="2">
    <location>
        <begin position="189"/>
        <end position="211"/>
    </location>
</feature>
<dbReference type="InterPro" id="IPR013094">
    <property type="entry name" value="AB_hydrolase_3"/>
</dbReference>
<dbReference type="Gene3D" id="3.40.50.1820">
    <property type="entry name" value="alpha/beta hydrolase"/>
    <property type="match status" value="1"/>
</dbReference>
<evidence type="ECO:0000313" key="5">
    <source>
        <dbReference type="Proteomes" id="UP000245910"/>
    </source>
</evidence>
<reference evidence="5" key="1">
    <citation type="submission" date="2014-10" db="EMBL/GenBank/DDBJ databases">
        <authorList>
            <person name="King R."/>
        </authorList>
    </citation>
    <scope>NUCLEOTIDE SEQUENCE [LARGE SCALE GENOMIC DNA]</scope>
    <source>
        <strain evidence="5">A3/5</strain>
    </source>
</reference>
<proteinExistence type="predicted"/>
<protein>
    <recommendedName>
        <fullName evidence="3">Alpha/beta hydrolase fold-3 domain-containing protein</fullName>
    </recommendedName>
</protein>
<dbReference type="PANTHER" id="PTHR48081">
    <property type="entry name" value="AB HYDROLASE SUPERFAMILY PROTEIN C4A8.06C"/>
    <property type="match status" value="1"/>
</dbReference>
<dbReference type="Pfam" id="PF07859">
    <property type="entry name" value="Abhydrolase_3"/>
    <property type="match status" value="1"/>
</dbReference>